<dbReference type="SUPFAM" id="SSF50486">
    <property type="entry name" value="FMT C-terminal domain-like"/>
    <property type="match status" value="1"/>
</dbReference>
<evidence type="ECO:0000256" key="5">
    <source>
        <dbReference type="HAMAP-Rule" id="MF_00527"/>
    </source>
</evidence>
<evidence type="ECO:0000256" key="4">
    <source>
        <dbReference type="ARBA" id="ARBA00023204"/>
    </source>
</evidence>
<comment type="caution">
    <text evidence="6">The sequence shown here is derived from an EMBL/GenBank/DDBJ whole genome shotgun (WGS) entry which is preliminary data.</text>
</comment>
<organism evidence="6 7">
    <name type="scientific">Arcticibacter pallidicorallinus</name>
    <dbReference type="NCBI Taxonomy" id="1259464"/>
    <lineage>
        <taxon>Bacteria</taxon>
        <taxon>Pseudomonadati</taxon>
        <taxon>Bacteroidota</taxon>
        <taxon>Sphingobacteriia</taxon>
        <taxon>Sphingobacteriales</taxon>
        <taxon>Sphingobacteriaceae</taxon>
        <taxon>Arcticibacter</taxon>
    </lineage>
</organism>
<dbReference type="GO" id="GO:0003905">
    <property type="term" value="F:alkylbase DNA N-glycosylase activity"/>
    <property type="evidence" value="ECO:0007669"/>
    <property type="project" value="InterPro"/>
</dbReference>
<keyword evidence="7" id="KW-1185">Reference proteome</keyword>
<keyword evidence="2 5" id="KW-0227">DNA damage</keyword>
<dbReference type="GO" id="GO:0006284">
    <property type="term" value="P:base-excision repair"/>
    <property type="evidence" value="ECO:0007669"/>
    <property type="project" value="InterPro"/>
</dbReference>
<dbReference type="HAMAP" id="MF_00527">
    <property type="entry name" value="3MGH"/>
    <property type="match status" value="1"/>
</dbReference>
<evidence type="ECO:0000313" key="6">
    <source>
        <dbReference type="EMBL" id="PRY50403.1"/>
    </source>
</evidence>
<keyword evidence="4 5" id="KW-0234">DNA repair</keyword>
<dbReference type="PANTHER" id="PTHR10429">
    <property type="entry name" value="DNA-3-METHYLADENINE GLYCOSYLASE"/>
    <property type="match status" value="1"/>
</dbReference>
<evidence type="ECO:0000256" key="2">
    <source>
        <dbReference type="ARBA" id="ARBA00022763"/>
    </source>
</evidence>
<accession>A0A2T0TXM4</accession>
<dbReference type="InterPro" id="IPR011034">
    <property type="entry name" value="Formyl_transferase-like_C_sf"/>
</dbReference>
<dbReference type="NCBIfam" id="TIGR00567">
    <property type="entry name" value="3mg"/>
    <property type="match status" value="1"/>
</dbReference>
<proteinExistence type="inferred from homology"/>
<dbReference type="CDD" id="cd00540">
    <property type="entry name" value="AAG"/>
    <property type="match status" value="1"/>
</dbReference>
<sequence length="200" mass="22402">MSISSKLPPHFYMQEDTLQVSRQLLGKKLCTSIDGVYTSGIIVETEAYRGPEDLGSHAYNQKRTARNDMMYSEGGVVYMYICYGIHDMLNIVTGKEGSSHAVLIRALQPADGVYHMCERRGIQDLKRLCKGPGALAKALGLNKLHNGVSLQSDAIWIEDADDLKAESIVETSRIGLNIQGVYRDIPWRFYIKGNQFISRK</sequence>
<keyword evidence="3 5" id="KW-0378">Hydrolase</keyword>
<dbReference type="FunFam" id="3.10.300.10:FF:000001">
    <property type="entry name" value="Putative 3-methyladenine DNA glycosylase"/>
    <property type="match status" value="1"/>
</dbReference>
<dbReference type="EMBL" id="PVTH01000009">
    <property type="protein sequence ID" value="PRY50403.1"/>
    <property type="molecule type" value="Genomic_DNA"/>
</dbReference>
<dbReference type="Gene3D" id="3.10.300.10">
    <property type="entry name" value="Methylpurine-DNA glycosylase (MPG)"/>
    <property type="match status" value="1"/>
</dbReference>
<dbReference type="Proteomes" id="UP000238034">
    <property type="component" value="Unassembled WGS sequence"/>
</dbReference>
<gene>
    <name evidence="6" type="ORF">B0I27_109127</name>
</gene>
<dbReference type="AlphaFoldDB" id="A0A2T0TXM4"/>
<dbReference type="OrthoDB" id="9794313at2"/>
<evidence type="ECO:0000256" key="3">
    <source>
        <dbReference type="ARBA" id="ARBA00022801"/>
    </source>
</evidence>
<dbReference type="PANTHER" id="PTHR10429:SF0">
    <property type="entry name" value="DNA-3-METHYLADENINE GLYCOSYLASE"/>
    <property type="match status" value="1"/>
</dbReference>
<protein>
    <recommendedName>
        <fullName evidence="5">Putative 3-methyladenine DNA glycosylase</fullName>
        <ecNumber evidence="5">3.2.2.-</ecNumber>
    </recommendedName>
</protein>
<dbReference type="GO" id="GO:0003677">
    <property type="term" value="F:DNA binding"/>
    <property type="evidence" value="ECO:0007669"/>
    <property type="project" value="InterPro"/>
</dbReference>
<dbReference type="Pfam" id="PF02245">
    <property type="entry name" value="Pur_DNA_glyco"/>
    <property type="match status" value="1"/>
</dbReference>
<name>A0A2T0TXM4_9SPHI</name>
<evidence type="ECO:0000256" key="1">
    <source>
        <dbReference type="ARBA" id="ARBA00009232"/>
    </source>
</evidence>
<dbReference type="InterPro" id="IPR036995">
    <property type="entry name" value="MPG_sf"/>
</dbReference>
<dbReference type="InterPro" id="IPR003180">
    <property type="entry name" value="MPG"/>
</dbReference>
<reference evidence="6 7" key="1">
    <citation type="submission" date="2018-03" db="EMBL/GenBank/DDBJ databases">
        <title>Genomic Encyclopedia of Type Strains, Phase III (KMG-III): the genomes of soil and plant-associated and newly described type strains.</title>
        <authorList>
            <person name="Whitman W."/>
        </authorList>
    </citation>
    <scope>NUCLEOTIDE SEQUENCE [LARGE SCALE GENOMIC DNA]</scope>
    <source>
        <strain evidence="6 7">CGMCC 1.9313</strain>
    </source>
</reference>
<comment type="similarity">
    <text evidence="1 5">Belongs to the DNA glycosylase MPG family.</text>
</comment>
<evidence type="ECO:0000313" key="7">
    <source>
        <dbReference type="Proteomes" id="UP000238034"/>
    </source>
</evidence>
<dbReference type="EC" id="3.2.2.-" evidence="5"/>
<dbReference type="RefSeq" id="WP_106294476.1">
    <property type="nucleotide sequence ID" value="NZ_PVTH01000009.1"/>
</dbReference>